<keyword evidence="5 6" id="KW-0472">Membrane</keyword>
<feature type="transmembrane region" description="Helical" evidence="6">
    <location>
        <begin position="311"/>
        <end position="329"/>
    </location>
</feature>
<dbReference type="InterPro" id="IPR050833">
    <property type="entry name" value="Poly_Biosynth_Transport"/>
</dbReference>
<name>A0A411ZMD5_9FIRM</name>
<dbReference type="EMBL" id="QRST01000018">
    <property type="protein sequence ID" value="RGQ04008.1"/>
    <property type="molecule type" value="Genomic_DNA"/>
</dbReference>
<feature type="transmembrane region" description="Helical" evidence="6">
    <location>
        <begin position="464"/>
        <end position="483"/>
    </location>
</feature>
<dbReference type="InterPro" id="IPR002797">
    <property type="entry name" value="Polysacc_synth"/>
</dbReference>
<evidence type="ECO:0000256" key="6">
    <source>
        <dbReference type="SAM" id="Phobius"/>
    </source>
</evidence>
<evidence type="ECO:0000256" key="5">
    <source>
        <dbReference type="ARBA" id="ARBA00023136"/>
    </source>
</evidence>
<feature type="transmembrane region" description="Helical" evidence="6">
    <location>
        <begin position="401"/>
        <end position="419"/>
    </location>
</feature>
<dbReference type="AlphaFoldDB" id="A0A411ZMD5"/>
<feature type="transmembrane region" description="Helical" evidence="6">
    <location>
        <begin position="268"/>
        <end position="290"/>
    </location>
</feature>
<dbReference type="GO" id="GO:0005886">
    <property type="term" value="C:plasma membrane"/>
    <property type="evidence" value="ECO:0007669"/>
    <property type="project" value="UniProtKB-SubCell"/>
</dbReference>
<dbReference type="RefSeq" id="WP_117976844.1">
    <property type="nucleotide sequence ID" value="NZ_QRST01000018.1"/>
</dbReference>
<keyword evidence="2" id="KW-1003">Cell membrane</keyword>
<dbReference type="Proteomes" id="UP000284662">
    <property type="component" value="Unassembled WGS sequence"/>
</dbReference>
<evidence type="ECO:0000256" key="4">
    <source>
        <dbReference type="ARBA" id="ARBA00022989"/>
    </source>
</evidence>
<feature type="transmembrane region" description="Helical" evidence="6">
    <location>
        <begin position="431"/>
        <end position="452"/>
    </location>
</feature>
<dbReference type="Pfam" id="PF01943">
    <property type="entry name" value="Polysacc_synt"/>
    <property type="match status" value="1"/>
</dbReference>
<evidence type="ECO:0000256" key="1">
    <source>
        <dbReference type="ARBA" id="ARBA00004651"/>
    </source>
</evidence>
<evidence type="ECO:0000256" key="3">
    <source>
        <dbReference type="ARBA" id="ARBA00022692"/>
    </source>
</evidence>
<keyword evidence="3 6" id="KW-0812">Transmembrane</keyword>
<gene>
    <name evidence="7" type="ORF">DWZ11_08685</name>
</gene>
<proteinExistence type="predicted"/>
<sequence length="499" mass="57505">MNERKYGIFLSYFNMIIYAITGFIYLPILLYYIGMNEYGIYQLIGSFIAYFSVMDFGLSSSVTRFYIKYKTLNDKINMENVLAIAVRAYSIIAIILLVLGCICYFNIDKIFSNSMTDNEIEIAKNLFLLLLFNMVITVTTMIFRAILVSYEKFLFIKGLETFQSILQPILVVLVLQEYPSAFSVALVQTGCNIFLILLRVYYCFNKLNIVIKYHYWNSKLIKEFKKLALSIFIVTLIDQVFFKTNQIILGIISGPSDVAVYAVAAQIYLNYMVLSQIIVSVYVPYVTELVTKKEPIKVLSQLFIRIGRWQYFLLGAICSGFFIFGKQFINIWAGKNFNDAYWITLIVIVPFTIDLIQNIGLSILQAQNKYDFRAKIYFCMGLLNLGLAIPLGYKYGGIGCAIATGLSMFIGNGIIMNWYYASEIKLDINIFWKNIFNITVAISLLTIIFYYINVLVITDSVSGFIIKLLIYMISYILVMYNFIMNIEEKEKVRSIFIKK</sequence>
<feature type="transmembrane region" description="Helical" evidence="6">
    <location>
        <begin position="227"/>
        <end position="248"/>
    </location>
</feature>
<organism evidence="7 8">
    <name type="scientific">Megamonas rupellensis</name>
    <dbReference type="NCBI Taxonomy" id="491921"/>
    <lineage>
        <taxon>Bacteria</taxon>
        <taxon>Bacillati</taxon>
        <taxon>Bacillota</taxon>
        <taxon>Negativicutes</taxon>
        <taxon>Selenomonadales</taxon>
        <taxon>Selenomonadaceae</taxon>
        <taxon>Megamonas</taxon>
    </lineage>
</organism>
<feature type="transmembrane region" description="Helical" evidence="6">
    <location>
        <begin position="181"/>
        <end position="202"/>
    </location>
</feature>
<keyword evidence="4 6" id="KW-1133">Transmembrane helix</keyword>
<dbReference type="PANTHER" id="PTHR30250">
    <property type="entry name" value="PST FAMILY PREDICTED COLANIC ACID TRANSPORTER"/>
    <property type="match status" value="1"/>
</dbReference>
<accession>A0A411ZMD5</accession>
<feature type="transmembrane region" description="Helical" evidence="6">
    <location>
        <begin position="88"/>
        <end position="107"/>
    </location>
</feature>
<evidence type="ECO:0000256" key="2">
    <source>
        <dbReference type="ARBA" id="ARBA00022475"/>
    </source>
</evidence>
<comment type="subcellular location">
    <subcellularLocation>
        <location evidence="1">Cell membrane</location>
        <topology evidence="1">Multi-pass membrane protein</topology>
    </subcellularLocation>
</comment>
<feature type="transmembrane region" description="Helical" evidence="6">
    <location>
        <begin position="40"/>
        <end position="67"/>
    </location>
</feature>
<evidence type="ECO:0000313" key="7">
    <source>
        <dbReference type="EMBL" id="RGQ04008.1"/>
    </source>
</evidence>
<feature type="transmembrane region" description="Helical" evidence="6">
    <location>
        <begin position="341"/>
        <end position="364"/>
    </location>
</feature>
<feature type="transmembrane region" description="Helical" evidence="6">
    <location>
        <begin position="12"/>
        <end position="34"/>
    </location>
</feature>
<protein>
    <submittedName>
        <fullName evidence="7">Polysaccharide biosynthesis protein</fullName>
    </submittedName>
</protein>
<dbReference type="PANTHER" id="PTHR30250:SF26">
    <property type="entry name" value="PSMA PROTEIN"/>
    <property type="match status" value="1"/>
</dbReference>
<evidence type="ECO:0000313" key="8">
    <source>
        <dbReference type="Proteomes" id="UP000284662"/>
    </source>
</evidence>
<reference evidence="7 8" key="1">
    <citation type="submission" date="2018-08" db="EMBL/GenBank/DDBJ databases">
        <title>A genome reference for cultivated species of the human gut microbiota.</title>
        <authorList>
            <person name="Zou Y."/>
            <person name="Xue W."/>
            <person name="Luo G."/>
        </authorList>
    </citation>
    <scope>NUCLEOTIDE SEQUENCE [LARGE SCALE GENOMIC DNA]</scope>
    <source>
        <strain evidence="7 8">AF29-2</strain>
    </source>
</reference>
<feature type="transmembrane region" description="Helical" evidence="6">
    <location>
        <begin position="376"/>
        <end position="395"/>
    </location>
</feature>
<feature type="transmembrane region" description="Helical" evidence="6">
    <location>
        <begin position="127"/>
        <end position="147"/>
    </location>
</feature>
<comment type="caution">
    <text evidence="7">The sequence shown here is derived from an EMBL/GenBank/DDBJ whole genome shotgun (WGS) entry which is preliminary data.</text>
</comment>